<feature type="compositionally biased region" description="Basic and acidic residues" evidence="2">
    <location>
        <begin position="254"/>
        <end position="263"/>
    </location>
</feature>
<feature type="compositionally biased region" description="Low complexity" evidence="2">
    <location>
        <begin position="60"/>
        <end position="97"/>
    </location>
</feature>
<dbReference type="PANTHER" id="PTHR43083">
    <property type="entry name" value="MANNAN POLYMERASE II"/>
    <property type="match status" value="1"/>
</dbReference>
<feature type="transmembrane region" description="Helical" evidence="3">
    <location>
        <begin position="12"/>
        <end position="29"/>
    </location>
</feature>
<dbReference type="Proteomes" id="UP001204833">
    <property type="component" value="Unassembled WGS sequence"/>
</dbReference>
<dbReference type="GO" id="GO:0000032">
    <property type="term" value="P:cell wall mannoprotein biosynthetic process"/>
    <property type="evidence" value="ECO:0007669"/>
    <property type="project" value="TreeGrafter"/>
</dbReference>
<dbReference type="GeneID" id="76149807"/>
<keyword evidence="5" id="KW-1185">Reference proteome</keyword>
<dbReference type="PANTHER" id="PTHR43083:SF6">
    <property type="entry name" value="MANNAN POLYMERASE COMPLEXES SUBUNIT MNN9"/>
    <property type="match status" value="1"/>
</dbReference>
<gene>
    <name evidence="4" type="ORF">KGF57_001748</name>
</gene>
<dbReference type="Gene3D" id="3.90.550.10">
    <property type="entry name" value="Spore Coat Polysaccharide Biosynthesis Protein SpsA, Chain A"/>
    <property type="match status" value="1"/>
</dbReference>
<accession>A0AAD5FZG6</accession>
<feature type="region of interest" description="Disordered" evidence="2">
    <location>
        <begin position="244"/>
        <end position="263"/>
    </location>
</feature>
<dbReference type="RefSeq" id="XP_051609722.1">
    <property type="nucleotide sequence ID" value="XM_051750986.1"/>
</dbReference>
<dbReference type="GO" id="GO:0006487">
    <property type="term" value="P:protein N-linked glycosylation"/>
    <property type="evidence" value="ECO:0007669"/>
    <property type="project" value="TreeGrafter"/>
</dbReference>
<dbReference type="InterPro" id="IPR029044">
    <property type="entry name" value="Nucleotide-diphossugar_trans"/>
</dbReference>
<name>A0AAD5FZG6_9ASCO</name>
<feature type="region of interest" description="Disordered" evidence="2">
    <location>
        <begin position="58"/>
        <end position="106"/>
    </location>
</feature>
<proteinExistence type="inferred from homology"/>
<evidence type="ECO:0000256" key="3">
    <source>
        <dbReference type="SAM" id="Phobius"/>
    </source>
</evidence>
<protein>
    <submittedName>
        <fullName evidence="4">Uncharacterized protein</fullName>
    </submittedName>
</protein>
<sequence length="463" mass="52877">MATLRTQQRTFIAIVVFLLILSTISFLNINRHSLSNFRGYTSQQSELKLFTSIETKKPTASKATEEANTATAAPALATTSEASSSSTSGTSTSTSSTIQSKPTGESTSHQQFFKYSYYDTTSNSFKVVYEQQPQHIPRSEQEQKETEAKPTNKYTTINEKPSILILSAIGKDNPYGNNRVFVDFMKSIQTIVDNQPDFHFNLGLSTNYITEFENIQQYIHDYDSELFKYFRTITVVSAPDLEHLPSTGSTDGDGLSRENRHDDNKQRLRRRLIARCRNYLISNVLSLETYTLFLDSDISEFEHASKFIQFLVGSKKDIIVPRITRGETSDYDRNSWRGKRTKPTPEQLQLMDENKWDQVDYVPRDVESEMFHFVNMDNKQDLTIEQQKLSYIVPLDSVGGAVLFFKSYIFKQGAIFPTSYIIGTTWDRMEGYDGIETEGICYLAKPLGYRCWGMPNLVAHHVI</sequence>
<organism evidence="4 5">
    <name type="scientific">Candida theae</name>
    <dbReference type="NCBI Taxonomy" id="1198502"/>
    <lineage>
        <taxon>Eukaryota</taxon>
        <taxon>Fungi</taxon>
        <taxon>Dikarya</taxon>
        <taxon>Ascomycota</taxon>
        <taxon>Saccharomycotina</taxon>
        <taxon>Pichiomycetes</taxon>
        <taxon>Debaryomycetaceae</taxon>
        <taxon>Candida/Lodderomyces clade</taxon>
        <taxon>Candida</taxon>
    </lineage>
</organism>
<dbReference type="InterPro" id="IPR052086">
    <property type="entry name" value="Mannan_Polymerase_Subunit"/>
</dbReference>
<reference evidence="4 5" key="1">
    <citation type="journal article" date="2022" name="DNA Res.">
        <title>Genome analysis of five recently described species of the CUG-Ser clade uncovers Candida theae as a new hybrid lineage with pathogenic potential in the Candida parapsilosis species complex.</title>
        <authorList>
            <person name="Mixao V."/>
            <person name="Del Olmo V."/>
            <person name="Hegedusova E."/>
            <person name="Saus E."/>
            <person name="Pryszcz L."/>
            <person name="Cillingova A."/>
            <person name="Nosek J."/>
            <person name="Gabaldon T."/>
        </authorList>
    </citation>
    <scope>NUCLEOTIDE SEQUENCE [LARGE SCALE GENOMIC DNA]</scope>
    <source>
        <strain evidence="4 5">CBS 12239</strain>
    </source>
</reference>
<dbReference type="GO" id="GO:0000136">
    <property type="term" value="C:mannan polymerase complex"/>
    <property type="evidence" value="ECO:0007669"/>
    <property type="project" value="TreeGrafter"/>
</dbReference>
<dbReference type="Pfam" id="PF03452">
    <property type="entry name" value="Anp1"/>
    <property type="match status" value="1"/>
</dbReference>
<evidence type="ECO:0000313" key="5">
    <source>
        <dbReference type="Proteomes" id="UP001204833"/>
    </source>
</evidence>
<keyword evidence="3" id="KW-0812">Transmembrane</keyword>
<keyword evidence="3" id="KW-1133">Transmembrane helix</keyword>
<comment type="caution">
    <text evidence="4">The sequence shown here is derived from an EMBL/GenBank/DDBJ whole genome shotgun (WGS) entry which is preliminary data.</text>
</comment>
<evidence type="ECO:0000313" key="4">
    <source>
        <dbReference type="EMBL" id="KAI5961325.1"/>
    </source>
</evidence>
<dbReference type="AlphaFoldDB" id="A0AAD5FZG6"/>
<evidence type="ECO:0000256" key="1">
    <source>
        <dbReference type="ARBA" id="ARBA00037964"/>
    </source>
</evidence>
<keyword evidence="3" id="KW-0472">Membrane</keyword>
<comment type="similarity">
    <text evidence="1">Belongs to the ANP1/MMN9/VAN1 family.</text>
</comment>
<evidence type="ECO:0000256" key="2">
    <source>
        <dbReference type="SAM" id="MobiDB-lite"/>
    </source>
</evidence>
<dbReference type="GO" id="GO:0000009">
    <property type="term" value="F:alpha-1,6-mannosyltransferase activity"/>
    <property type="evidence" value="ECO:0007669"/>
    <property type="project" value="TreeGrafter"/>
</dbReference>
<dbReference type="EMBL" id="JAIHNG010000077">
    <property type="protein sequence ID" value="KAI5961325.1"/>
    <property type="molecule type" value="Genomic_DNA"/>
</dbReference>